<evidence type="ECO:0000313" key="1">
    <source>
        <dbReference type="EMBL" id="TEY70329.1"/>
    </source>
</evidence>
<dbReference type="AlphaFoldDB" id="A0A4Y8D7U8"/>
<name>A0A4Y8D7U8_9HELO</name>
<evidence type="ECO:0000313" key="2">
    <source>
        <dbReference type="Proteomes" id="UP000297299"/>
    </source>
</evidence>
<comment type="caution">
    <text evidence="1">The sequence shown here is derived from an EMBL/GenBank/DDBJ whole genome shotgun (WGS) entry which is preliminary data.</text>
</comment>
<dbReference type="EMBL" id="PHWZ01000106">
    <property type="protein sequence ID" value="TEY70329.1"/>
    <property type="molecule type" value="Genomic_DNA"/>
</dbReference>
<reference evidence="1 2" key="1">
    <citation type="submission" date="2017-11" db="EMBL/GenBank/DDBJ databases">
        <title>Comparative genomics of Botrytis spp.</title>
        <authorList>
            <person name="Valero-Jimenez C.A."/>
            <person name="Tapia P."/>
            <person name="Veloso J."/>
            <person name="Silva-Moreno E."/>
            <person name="Staats M."/>
            <person name="Valdes J.H."/>
            <person name="Van Kan J.A.L."/>
        </authorList>
    </citation>
    <scope>NUCLEOTIDE SEQUENCE [LARGE SCALE GENOMIC DNA]</scope>
    <source>
        <strain evidence="1 2">MUCL2830</strain>
    </source>
</reference>
<sequence length="71" mass="8020">MLGKYLHDMEAETANRKNPMFPKARDIFGREESQVWVLKTPPEVDGRAGLSCSIPPIEGLELVWLLRPGMP</sequence>
<accession>A0A4Y8D7U8</accession>
<organism evidence="1 2">
    <name type="scientific">Botryotinia calthae</name>
    <dbReference type="NCBI Taxonomy" id="38488"/>
    <lineage>
        <taxon>Eukaryota</taxon>
        <taxon>Fungi</taxon>
        <taxon>Dikarya</taxon>
        <taxon>Ascomycota</taxon>
        <taxon>Pezizomycotina</taxon>
        <taxon>Leotiomycetes</taxon>
        <taxon>Helotiales</taxon>
        <taxon>Sclerotiniaceae</taxon>
        <taxon>Botryotinia</taxon>
    </lineage>
</organism>
<keyword evidence="2" id="KW-1185">Reference proteome</keyword>
<protein>
    <submittedName>
        <fullName evidence="1">Uncharacterized protein</fullName>
    </submittedName>
</protein>
<proteinExistence type="predicted"/>
<dbReference type="Proteomes" id="UP000297299">
    <property type="component" value="Unassembled WGS sequence"/>
</dbReference>
<gene>
    <name evidence="1" type="ORF">BOTCAL_0106g00040</name>
</gene>